<gene>
    <name evidence="2" type="ORF">SS50377_18582</name>
</gene>
<proteinExistence type="predicted"/>
<feature type="transmembrane region" description="Helical" evidence="1">
    <location>
        <begin position="39"/>
        <end position="58"/>
    </location>
</feature>
<reference evidence="2" key="1">
    <citation type="journal article" date="2014" name="PLoS Genet.">
        <title>The Genome of Spironucleus salmonicida Highlights a Fish Pathogen Adapted to Fluctuating Environments.</title>
        <authorList>
            <person name="Xu F."/>
            <person name="Jerlstrom-Hultqvist J."/>
            <person name="Einarsson E."/>
            <person name="Astvaldsson A."/>
            <person name="Svard S.G."/>
            <person name="Andersson J.O."/>
        </authorList>
    </citation>
    <scope>NUCLEOTIDE SEQUENCE</scope>
</reference>
<feature type="transmembrane region" description="Helical" evidence="1">
    <location>
        <begin position="109"/>
        <end position="125"/>
    </location>
</feature>
<keyword evidence="1" id="KW-0472">Membrane</keyword>
<dbReference type="EMBL" id="KI546167">
    <property type="protein sequence ID" value="EST41749.1"/>
    <property type="molecule type" value="Genomic_DNA"/>
</dbReference>
<protein>
    <submittedName>
        <fullName evidence="2">Transmembrane domain-containing protein</fullName>
    </submittedName>
</protein>
<keyword evidence="1" id="KW-1133">Transmembrane helix</keyword>
<evidence type="ECO:0000313" key="2">
    <source>
        <dbReference type="EMBL" id="EST41749.1"/>
    </source>
</evidence>
<sequence length="135" mass="15913">MLNYVLLVPYGVAVIAFQYSEEILQFLFEDYRINDETKIFKILIFALLIVQPYFEMIILRAIKLNKIKELIMVETMMVVLFIIECATLKGQQQIINPVFLTLVNATTKGFIYLVLYIMSFTITHMKRQKQYIEVT</sequence>
<name>V6LM16_9EUKA</name>
<feature type="transmembrane region" description="Helical" evidence="1">
    <location>
        <begin position="70"/>
        <end position="89"/>
    </location>
</feature>
<keyword evidence="1 2" id="KW-0812">Transmembrane</keyword>
<dbReference type="AlphaFoldDB" id="V6LM16"/>
<evidence type="ECO:0000256" key="1">
    <source>
        <dbReference type="SAM" id="Phobius"/>
    </source>
</evidence>
<organism evidence="2">
    <name type="scientific">Spironucleus salmonicida</name>
    <dbReference type="NCBI Taxonomy" id="348837"/>
    <lineage>
        <taxon>Eukaryota</taxon>
        <taxon>Metamonada</taxon>
        <taxon>Diplomonadida</taxon>
        <taxon>Hexamitidae</taxon>
        <taxon>Hexamitinae</taxon>
        <taxon>Spironucleus</taxon>
    </lineage>
</organism>
<accession>V6LM16</accession>